<evidence type="ECO:0000256" key="6">
    <source>
        <dbReference type="ARBA" id="ARBA00023136"/>
    </source>
</evidence>
<feature type="transmembrane region" description="Helical" evidence="7">
    <location>
        <begin position="42"/>
        <end position="63"/>
    </location>
</feature>
<keyword evidence="3" id="KW-1003">Cell membrane</keyword>
<dbReference type="PANTHER" id="PTHR30506">
    <property type="entry name" value="INNER MEMBRANE PROTEIN"/>
    <property type="match status" value="1"/>
</dbReference>
<protein>
    <recommendedName>
        <fullName evidence="8">Glycine transporter domain-containing protein</fullName>
    </recommendedName>
</protein>
<gene>
    <name evidence="9" type="ORF">RHOFW104T7_02925</name>
</gene>
<dbReference type="GO" id="GO:0005886">
    <property type="term" value="C:plasma membrane"/>
    <property type="evidence" value="ECO:0007669"/>
    <property type="project" value="UniProtKB-SubCell"/>
</dbReference>
<evidence type="ECO:0000256" key="4">
    <source>
        <dbReference type="ARBA" id="ARBA00022692"/>
    </source>
</evidence>
<feature type="domain" description="Glycine transporter" evidence="8">
    <location>
        <begin position="104"/>
        <end position="176"/>
    </location>
</feature>
<dbReference type="PANTHER" id="PTHR30506:SF3">
    <property type="entry name" value="UPF0126 INNER MEMBRANE PROTEIN YADS-RELATED"/>
    <property type="match status" value="1"/>
</dbReference>
<name>A0A154QCS8_9GAMM</name>
<evidence type="ECO:0000313" key="10">
    <source>
        <dbReference type="Proteomes" id="UP000076131"/>
    </source>
</evidence>
<feature type="transmembrane region" description="Helical" evidence="7">
    <location>
        <begin position="12"/>
        <end position="35"/>
    </location>
</feature>
<keyword evidence="5 7" id="KW-1133">Transmembrane helix</keyword>
<evidence type="ECO:0000256" key="7">
    <source>
        <dbReference type="SAM" id="Phobius"/>
    </source>
</evidence>
<evidence type="ECO:0000256" key="3">
    <source>
        <dbReference type="ARBA" id="ARBA00022475"/>
    </source>
</evidence>
<dbReference type="Proteomes" id="UP000076131">
    <property type="component" value="Unassembled WGS sequence"/>
</dbReference>
<comment type="subcellular location">
    <subcellularLocation>
        <location evidence="1">Cell membrane</location>
        <topology evidence="1">Multi-pass membrane protein</topology>
    </subcellularLocation>
</comment>
<dbReference type="InterPro" id="IPR005115">
    <property type="entry name" value="Gly_transporter"/>
</dbReference>
<proteinExistence type="inferred from homology"/>
<accession>A0A154QCS8</accession>
<dbReference type="eggNOG" id="COG2860">
    <property type="taxonomic scope" value="Bacteria"/>
</dbReference>
<organism evidence="9 10">
    <name type="scientific">Rhodanobacter thiooxydans</name>
    <dbReference type="NCBI Taxonomy" id="416169"/>
    <lineage>
        <taxon>Bacteria</taxon>
        <taxon>Pseudomonadati</taxon>
        <taxon>Pseudomonadota</taxon>
        <taxon>Gammaproteobacteria</taxon>
        <taxon>Lysobacterales</taxon>
        <taxon>Rhodanobacteraceae</taxon>
        <taxon>Rhodanobacter</taxon>
    </lineage>
</organism>
<dbReference type="EMBL" id="LVJS01000141">
    <property type="protein sequence ID" value="KZC21980.1"/>
    <property type="molecule type" value="Genomic_DNA"/>
</dbReference>
<dbReference type="STRING" id="416169.RHOFW104T7_02925"/>
<sequence>MEQPTEATRAVLHVLPLVLDLGGTFVFAISGAMVAVRHRLDIFGVLVLAFAAGNAGGITRDLLIGAVPPSAIADLKYSGVSALAGLLTFYWYPVTHRLRRDVQWLDAVGLAFFAVAGAEKALLHGIHPIMAALLGMVTGIGGGMLRDVLVSEIPAVLRADLYALAALAGASVVVSAHLLHLHPMVAALLGGGLCFALRFMAIRYGWHLPTAQPPQEEAADAPRRRHHDEGN</sequence>
<keyword evidence="6 7" id="KW-0472">Membrane</keyword>
<feature type="transmembrane region" description="Helical" evidence="7">
    <location>
        <begin position="161"/>
        <end position="179"/>
    </location>
</feature>
<keyword evidence="4 7" id="KW-0812">Transmembrane</keyword>
<keyword evidence="10" id="KW-1185">Reference proteome</keyword>
<reference evidence="9 10" key="1">
    <citation type="journal article" date="2016" name="MBio">
        <title>Lateral Gene Transfer in a Heavy Metal-Contaminated-Groundwater Microbial Community.</title>
        <authorList>
            <person name="Hemme C.L."/>
            <person name="Green S.J."/>
            <person name="Rishishwar L."/>
            <person name="Prakash O."/>
            <person name="Pettenato A."/>
            <person name="Chakraborty R."/>
            <person name="Deutschbauer A.M."/>
            <person name="Van Nostrand J.D."/>
            <person name="Wu L."/>
            <person name="He Z."/>
            <person name="Jordan I.K."/>
            <person name="Hazen T.C."/>
            <person name="Arkin A.P."/>
            <person name="Kostka J.E."/>
            <person name="Zhou J."/>
        </authorList>
    </citation>
    <scope>NUCLEOTIDE SEQUENCE [LARGE SCALE GENOMIC DNA]</scope>
    <source>
        <strain evidence="9 10">FW104-T7</strain>
    </source>
</reference>
<comment type="caution">
    <text evidence="9">The sequence shown here is derived from an EMBL/GenBank/DDBJ whole genome shotgun (WGS) entry which is preliminary data.</text>
</comment>
<evidence type="ECO:0000256" key="2">
    <source>
        <dbReference type="ARBA" id="ARBA00008193"/>
    </source>
</evidence>
<feature type="transmembrane region" description="Helical" evidence="7">
    <location>
        <begin position="75"/>
        <end position="92"/>
    </location>
</feature>
<feature type="domain" description="Glycine transporter" evidence="8">
    <location>
        <begin position="18"/>
        <end position="92"/>
    </location>
</feature>
<feature type="transmembrane region" description="Helical" evidence="7">
    <location>
        <begin position="185"/>
        <end position="206"/>
    </location>
</feature>
<comment type="similarity">
    <text evidence="2">Belongs to the UPF0126 family.</text>
</comment>
<feature type="transmembrane region" description="Helical" evidence="7">
    <location>
        <begin position="129"/>
        <end position="149"/>
    </location>
</feature>
<evidence type="ECO:0000313" key="9">
    <source>
        <dbReference type="EMBL" id="KZC21980.1"/>
    </source>
</evidence>
<evidence type="ECO:0000259" key="8">
    <source>
        <dbReference type="Pfam" id="PF03458"/>
    </source>
</evidence>
<dbReference type="Pfam" id="PF03458">
    <property type="entry name" value="Gly_transporter"/>
    <property type="match status" value="2"/>
</dbReference>
<dbReference type="AlphaFoldDB" id="A0A154QCS8"/>
<evidence type="ECO:0000256" key="1">
    <source>
        <dbReference type="ARBA" id="ARBA00004651"/>
    </source>
</evidence>
<evidence type="ECO:0000256" key="5">
    <source>
        <dbReference type="ARBA" id="ARBA00022989"/>
    </source>
</evidence>